<evidence type="ECO:0000256" key="5">
    <source>
        <dbReference type="PROSITE-ProRule" id="PRU00042"/>
    </source>
</evidence>
<dbReference type="AlphaFoldDB" id="A0A9N9RCP0"/>
<keyword evidence="4" id="KW-0862">Zinc</keyword>
<keyword evidence="3 5" id="KW-0863">Zinc-finger</keyword>
<dbReference type="Gene3D" id="3.30.160.60">
    <property type="entry name" value="Classic Zinc Finger"/>
    <property type="match status" value="1"/>
</dbReference>
<evidence type="ECO:0000256" key="3">
    <source>
        <dbReference type="ARBA" id="ARBA00022771"/>
    </source>
</evidence>
<dbReference type="OrthoDB" id="10054079at2759"/>
<accession>A0A9N9RCP0</accession>
<dbReference type="GO" id="GO:0008270">
    <property type="term" value="F:zinc ion binding"/>
    <property type="evidence" value="ECO:0007669"/>
    <property type="project" value="UniProtKB-KW"/>
</dbReference>
<evidence type="ECO:0000256" key="6">
    <source>
        <dbReference type="SAM" id="MobiDB-lite"/>
    </source>
</evidence>
<comment type="similarity">
    <text evidence="1">Belongs to the Elbow/Noc family.</text>
</comment>
<evidence type="ECO:0000259" key="7">
    <source>
        <dbReference type="PROSITE" id="PS50157"/>
    </source>
</evidence>
<evidence type="ECO:0000256" key="4">
    <source>
        <dbReference type="ARBA" id="ARBA00022833"/>
    </source>
</evidence>
<proteinExistence type="inferred from homology"/>
<keyword evidence="9" id="KW-1185">Reference proteome</keyword>
<feature type="compositionally biased region" description="Polar residues" evidence="6">
    <location>
        <begin position="108"/>
        <end position="124"/>
    </location>
</feature>
<feature type="compositionally biased region" description="Polar residues" evidence="6">
    <location>
        <begin position="177"/>
        <end position="187"/>
    </location>
</feature>
<reference evidence="8" key="1">
    <citation type="submission" date="2021-12" db="EMBL/GenBank/DDBJ databases">
        <authorList>
            <person name="King R."/>
        </authorList>
    </citation>
    <scope>NUCLEOTIDE SEQUENCE</scope>
</reference>
<name>A0A9N9RCP0_9NEOP</name>
<evidence type="ECO:0000256" key="1">
    <source>
        <dbReference type="ARBA" id="ARBA00010144"/>
    </source>
</evidence>
<dbReference type="GO" id="GO:0045892">
    <property type="term" value="P:negative regulation of DNA-templated transcription"/>
    <property type="evidence" value="ECO:0007669"/>
    <property type="project" value="TreeGrafter"/>
</dbReference>
<keyword evidence="2" id="KW-0479">Metal-binding</keyword>
<feature type="region of interest" description="Disordered" evidence="6">
    <location>
        <begin position="89"/>
        <end position="210"/>
    </location>
</feature>
<dbReference type="Proteomes" id="UP001153714">
    <property type="component" value="Chromosome 7"/>
</dbReference>
<dbReference type="InterPro" id="IPR051520">
    <property type="entry name" value="Elbow/Noc_ZnFinger"/>
</dbReference>
<dbReference type="InterPro" id="IPR013087">
    <property type="entry name" value="Znf_C2H2_type"/>
</dbReference>
<dbReference type="GO" id="GO:0005634">
    <property type="term" value="C:nucleus"/>
    <property type="evidence" value="ECO:0007669"/>
    <property type="project" value="TreeGrafter"/>
</dbReference>
<sequence>MGGEPPTPSHVSIHTRQPTIPPFLFPLPQCSYVSFPLYFLWPHAAAERYNAPALTKTQNSPVLIYRLRGELDAKKSPLALLAQTCSQIGADTTPTKPLLPPLDKKKVTSVNSEVISRSSPNSANKPDKPRSTPDNKHLAFKPYETNVVSKKPDEPRPSSKASSDSSDDKKSGKSTPGRKSTPPTTENGKSSPSTETKSSPTGSSGTSPIIRSGLEVLGHGKDHLGAFKNLPGLPGFNPLTGLCCPPGMEQHGNPAFRPPYAGAPFSAHHAAMLAAAAAFPGSSPNPYLGYARVKTPAGGETLVPVCKDPYCTGCQFSVNNHHLLMSNGSCPAGCTQCEHQKYNLAMAMALSQQGAAAGGLPYPQLSRPYVCNWIVGESYCGKRFGNSEELLQHLRSHTTDGSTPASVSSTQPSLLNPLNPLFTTAGLRSAYPTAPLSPLSASRYHPYSKAALPAGIGASPYGAFNPALGPFYSPYAMYGQRIGAAAVHQ</sequence>
<gene>
    <name evidence="8" type="ORF">DIATSA_LOCUS12353</name>
</gene>
<evidence type="ECO:0000313" key="9">
    <source>
        <dbReference type="Proteomes" id="UP001153714"/>
    </source>
</evidence>
<dbReference type="PANTHER" id="PTHR12522:SF5">
    <property type="entry name" value="ZINC FINGER PROTEIN NOC"/>
    <property type="match status" value="1"/>
</dbReference>
<feature type="domain" description="C2H2-type" evidence="7">
    <location>
        <begin position="369"/>
        <end position="402"/>
    </location>
</feature>
<evidence type="ECO:0000313" key="8">
    <source>
        <dbReference type="EMBL" id="CAG9795044.1"/>
    </source>
</evidence>
<dbReference type="EMBL" id="OU893338">
    <property type="protein sequence ID" value="CAG9795044.1"/>
    <property type="molecule type" value="Genomic_DNA"/>
</dbReference>
<evidence type="ECO:0000256" key="2">
    <source>
        <dbReference type="ARBA" id="ARBA00022723"/>
    </source>
</evidence>
<dbReference type="PROSITE" id="PS50157">
    <property type="entry name" value="ZINC_FINGER_C2H2_2"/>
    <property type="match status" value="1"/>
</dbReference>
<feature type="compositionally biased region" description="Basic and acidic residues" evidence="6">
    <location>
        <begin position="125"/>
        <end position="137"/>
    </location>
</feature>
<dbReference type="PANTHER" id="PTHR12522">
    <property type="entry name" value="ZINC-FINGER PROTEIN NOLZ1-RELATED"/>
    <property type="match status" value="1"/>
</dbReference>
<protein>
    <recommendedName>
        <fullName evidence="7">C2H2-type domain-containing protein</fullName>
    </recommendedName>
</protein>
<reference evidence="8" key="2">
    <citation type="submission" date="2022-10" db="EMBL/GenBank/DDBJ databases">
        <authorList>
            <consortium name="ENA_rothamsted_submissions"/>
            <consortium name="culmorum"/>
            <person name="King R."/>
        </authorList>
    </citation>
    <scope>NUCLEOTIDE SEQUENCE</scope>
</reference>
<organism evidence="8 9">
    <name type="scientific">Diatraea saccharalis</name>
    <name type="common">sugarcane borer</name>
    <dbReference type="NCBI Taxonomy" id="40085"/>
    <lineage>
        <taxon>Eukaryota</taxon>
        <taxon>Metazoa</taxon>
        <taxon>Ecdysozoa</taxon>
        <taxon>Arthropoda</taxon>
        <taxon>Hexapoda</taxon>
        <taxon>Insecta</taxon>
        <taxon>Pterygota</taxon>
        <taxon>Neoptera</taxon>
        <taxon>Endopterygota</taxon>
        <taxon>Lepidoptera</taxon>
        <taxon>Glossata</taxon>
        <taxon>Ditrysia</taxon>
        <taxon>Pyraloidea</taxon>
        <taxon>Crambidae</taxon>
        <taxon>Crambinae</taxon>
        <taxon>Diatraea</taxon>
    </lineage>
</organism>
<feature type="compositionally biased region" description="Low complexity" evidence="6">
    <location>
        <begin position="188"/>
        <end position="208"/>
    </location>
</feature>